<evidence type="ECO:0000256" key="8">
    <source>
        <dbReference type="ARBA" id="ARBA00023163"/>
    </source>
</evidence>
<dbReference type="CDD" id="cd17536">
    <property type="entry name" value="REC_YesN-like"/>
    <property type="match status" value="1"/>
</dbReference>
<dbReference type="InterPro" id="IPR051552">
    <property type="entry name" value="HptR"/>
</dbReference>
<evidence type="ECO:0000313" key="14">
    <source>
        <dbReference type="Proteomes" id="UP000014155"/>
    </source>
</evidence>
<dbReference type="InterPro" id="IPR041522">
    <property type="entry name" value="CdaR_GGDEF"/>
</dbReference>
<evidence type="ECO:0000256" key="3">
    <source>
        <dbReference type="ARBA" id="ARBA00022490"/>
    </source>
</evidence>
<evidence type="ECO:0000259" key="12">
    <source>
        <dbReference type="PROSITE" id="PS50110"/>
    </source>
</evidence>
<feature type="domain" description="HTH araC/xylS-type" evidence="11">
    <location>
        <begin position="415"/>
        <end position="513"/>
    </location>
</feature>
<keyword evidence="6" id="KW-0805">Transcription regulation</keyword>
<comment type="function">
    <text evidence="9">May play the central regulatory role in sporulation. It may be an element of the effector pathway responsible for the activation of sporulation genes in response to nutritional stress. Spo0A may act in concert with spo0H (a sigma factor) to control the expression of some genes that are critical to the sporulation process.</text>
</comment>
<name>S0FGY8_RUMCE</name>
<dbReference type="InterPro" id="IPR020449">
    <property type="entry name" value="Tscrpt_reg_AraC-type_HTH"/>
</dbReference>
<keyword evidence="3" id="KW-0963">Cytoplasm</keyword>
<dbReference type="PROSITE" id="PS50110">
    <property type="entry name" value="RESPONSE_REGULATORY"/>
    <property type="match status" value="1"/>
</dbReference>
<reference evidence="13 14" key="1">
    <citation type="journal article" date="2013" name="Genome Announc.">
        <title>Draft Genome Sequence of the Cellulolytic, Mesophilic, Anaerobic Bacterium Clostridium termitidis Strain CT1112 (DSM 5398).</title>
        <authorList>
            <person name="Lal S."/>
            <person name="Ramachandran U."/>
            <person name="Zhang X."/>
            <person name="Munir R."/>
            <person name="Sparling R."/>
            <person name="Levin D.B."/>
        </authorList>
    </citation>
    <scope>NUCLEOTIDE SEQUENCE [LARGE SCALE GENOMIC DNA]</scope>
    <source>
        <strain evidence="13 14">CT1112</strain>
    </source>
</reference>
<dbReference type="GO" id="GO:0003700">
    <property type="term" value="F:DNA-binding transcription factor activity"/>
    <property type="evidence" value="ECO:0007669"/>
    <property type="project" value="InterPro"/>
</dbReference>
<evidence type="ECO:0000256" key="9">
    <source>
        <dbReference type="ARBA" id="ARBA00024867"/>
    </source>
</evidence>
<proteinExistence type="predicted"/>
<evidence type="ECO:0000256" key="5">
    <source>
        <dbReference type="ARBA" id="ARBA00023012"/>
    </source>
</evidence>
<dbReference type="Pfam" id="PF00072">
    <property type="entry name" value="Response_reg"/>
    <property type="match status" value="1"/>
</dbReference>
<keyword evidence="4 10" id="KW-0597">Phosphoprotein</keyword>
<dbReference type="SUPFAM" id="SSF52172">
    <property type="entry name" value="CheY-like"/>
    <property type="match status" value="1"/>
</dbReference>
<dbReference type="Proteomes" id="UP000014155">
    <property type="component" value="Unassembled WGS sequence"/>
</dbReference>
<dbReference type="InterPro" id="IPR018060">
    <property type="entry name" value="HTH_AraC"/>
</dbReference>
<dbReference type="InterPro" id="IPR018062">
    <property type="entry name" value="HTH_AraC-typ_CS"/>
</dbReference>
<comment type="caution">
    <text evidence="13">The sequence shown here is derived from an EMBL/GenBank/DDBJ whole genome shotgun (WGS) entry which is preliminary data.</text>
</comment>
<organism evidence="13 14">
    <name type="scientific">Ruminiclostridium cellobioparum subsp. termitidis CT1112</name>
    <dbReference type="NCBI Taxonomy" id="1195236"/>
    <lineage>
        <taxon>Bacteria</taxon>
        <taxon>Bacillati</taxon>
        <taxon>Bacillota</taxon>
        <taxon>Clostridia</taxon>
        <taxon>Eubacteriales</taxon>
        <taxon>Oscillospiraceae</taxon>
        <taxon>Ruminiclostridium</taxon>
    </lineage>
</organism>
<dbReference type="Pfam" id="PF17853">
    <property type="entry name" value="GGDEF_2"/>
    <property type="match status" value="1"/>
</dbReference>
<dbReference type="eggNOG" id="COG2207">
    <property type="taxonomic scope" value="Bacteria"/>
</dbReference>
<dbReference type="InterPro" id="IPR011006">
    <property type="entry name" value="CheY-like_superfamily"/>
</dbReference>
<dbReference type="InterPro" id="IPR001789">
    <property type="entry name" value="Sig_transdc_resp-reg_receiver"/>
</dbReference>
<dbReference type="EMBL" id="AORV01000046">
    <property type="protein sequence ID" value="EMS70865.1"/>
    <property type="molecule type" value="Genomic_DNA"/>
</dbReference>
<dbReference type="AlphaFoldDB" id="S0FGY8"/>
<evidence type="ECO:0000259" key="11">
    <source>
        <dbReference type="PROSITE" id="PS01124"/>
    </source>
</evidence>
<dbReference type="SMART" id="SM00448">
    <property type="entry name" value="REC"/>
    <property type="match status" value="1"/>
</dbReference>
<dbReference type="SUPFAM" id="SSF46689">
    <property type="entry name" value="Homeodomain-like"/>
    <property type="match status" value="2"/>
</dbReference>
<dbReference type="PANTHER" id="PTHR42713:SF3">
    <property type="entry name" value="TRANSCRIPTIONAL REGULATORY PROTEIN HPTR"/>
    <property type="match status" value="1"/>
</dbReference>
<evidence type="ECO:0000313" key="13">
    <source>
        <dbReference type="EMBL" id="EMS70865.1"/>
    </source>
</evidence>
<keyword evidence="14" id="KW-1185">Reference proteome</keyword>
<evidence type="ECO:0000256" key="1">
    <source>
        <dbReference type="ARBA" id="ARBA00004496"/>
    </source>
</evidence>
<keyword evidence="7" id="KW-0238">DNA-binding</keyword>
<protein>
    <recommendedName>
        <fullName evidence="2">Stage 0 sporulation protein A homolog</fullName>
    </recommendedName>
</protein>
<dbReference type="PRINTS" id="PR00032">
    <property type="entry name" value="HTHARAC"/>
</dbReference>
<accession>S0FGY8</accession>
<evidence type="ECO:0000256" key="2">
    <source>
        <dbReference type="ARBA" id="ARBA00018672"/>
    </source>
</evidence>
<dbReference type="GO" id="GO:0000160">
    <property type="term" value="P:phosphorelay signal transduction system"/>
    <property type="evidence" value="ECO:0007669"/>
    <property type="project" value="UniProtKB-KW"/>
</dbReference>
<dbReference type="PROSITE" id="PS00041">
    <property type="entry name" value="HTH_ARAC_FAMILY_1"/>
    <property type="match status" value="1"/>
</dbReference>
<gene>
    <name evidence="13" type="ORF">CTER_3334</name>
</gene>
<evidence type="ECO:0000256" key="7">
    <source>
        <dbReference type="ARBA" id="ARBA00023125"/>
    </source>
</evidence>
<sequence length="517" mass="60033">MAKALLVDDEKYIRNGIRAIISRAGSIFTEIDECVNGIEALNRLSENRYDLVITDLIMPQIDGIELVSRIDGMEYKPYTVVLSGYDDFKYAQKAIKYGVKAYLLKPVDRNELLNIVKKAEEEYIKRQNTDVKTNTGDREEFFSNQFKLMLLSDNTTREEEEKLLKTCGMDFENEAYWVVTVNSCEVYEAEDKLESNLSLVAKLRNCLNETGTFGFYFLDNRDNAVLILNAGTDVRSLLEAVDRMFGTRCTAGIGGTFTDVSEMRRSYNQSDYALKYKLLVPDSSVIYYSGIAEPDSNFVLPVRLVKNLTGMLDTERKDELCKVINQIFDEKAVRKYHLEYLEKLSACLKLEIIEYLSEHVPHKIEFIKEQEDSFKSIFEFHNINDFTRYIKKFVLSINEVLLQFKSICSTDKTIEMAVKYVQDNYRNDLTMAEVANHISLNYSYFSILFKEKTGMNFVDYLRMVRIEKAKDLLQNSIYKIYEVSEMVGYNNTKHFTTTFRALTGISPKEYREKLYIN</sequence>
<keyword evidence="5" id="KW-0902">Two-component regulatory system</keyword>
<evidence type="ECO:0000256" key="10">
    <source>
        <dbReference type="PROSITE-ProRule" id="PRU00169"/>
    </source>
</evidence>
<dbReference type="eggNOG" id="COG4753">
    <property type="taxonomic scope" value="Bacteria"/>
</dbReference>
<evidence type="ECO:0000256" key="4">
    <source>
        <dbReference type="ARBA" id="ARBA00022553"/>
    </source>
</evidence>
<evidence type="ECO:0000256" key="6">
    <source>
        <dbReference type="ARBA" id="ARBA00023015"/>
    </source>
</evidence>
<dbReference type="PATRIC" id="fig|1195236.3.peg.3561"/>
<dbReference type="SMART" id="SM00342">
    <property type="entry name" value="HTH_ARAC"/>
    <property type="match status" value="1"/>
</dbReference>
<dbReference type="InterPro" id="IPR009057">
    <property type="entry name" value="Homeodomain-like_sf"/>
</dbReference>
<dbReference type="Gene3D" id="3.40.50.2300">
    <property type="match status" value="1"/>
</dbReference>
<dbReference type="Pfam" id="PF12833">
    <property type="entry name" value="HTH_18"/>
    <property type="match status" value="1"/>
</dbReference>
<dbReference type="Gene3D" id="1.10.10.60">
    <property type="entry name" value="Homeodomain-like"/>
    <property type="match status" value="2"/>
</dbReference>
<keyword evidence="8" id="KW-0804">Transcription</keyword>
<dbReference type="GO" id="GO:0043565">
    <property type="term" value="F:sequence-specific DNA binding"/>
    <property type="evidence" value="ECO:0007669"/>
    <property type="project" value="InterPro"/>
</dbReference>
<dbReference type="PANTHER" id="PTHR42713">
    <property type="entry name" value="HISTIDINE KINASE-RELATED"/>
    <property type="match status" value="1"/>
</dbReference>
<dbReference type="PROSITE" id="PS01124">
    <property type="entry name" value="HTH_ARAC_FAMILY_2"/>
    <property type="match status" value="1"/>
</dbReference>
<dbReference type="STRING" id="1195236.CTER_3334"/>
<feature type="modified residue" description="4-aspartylphosphate" evidence="10">
    <location>
        <position position="55"/>
    </location>
</feature>
<comment type="subcellular location">
    <subcellularLocation>
        <location evidence="1">Cytoplasm</location>
    </subcellularLocation>
</comment>
<feature type="domain" description="Response regulatory" evidence="12">
    <location>
        <begin position="3"/>
        <end position="120"/>
    </location>
</feature>
<dbReference type="GO" id="GO:0005737">
    <property type="term" value="C:cytoplasm"/>
    <property type="evidence" value="ECO:0007669"/>
    <property type="project" value="UniProtKB-SubCell"/>
</dbReference>
<dbReference type="RefSeq" id="WP_004627736.1">
    <property type="nucleotide sequence ID" value="NZ_AORV01000046.1"/>
</dbReference>